<proteinExistence type="predicted"/>
<sequence>MGEFNSASCGGISGISDTFGATMWALDYVPQLASVGFDGAYIHTRERGISYNLFDPPAANDSSANWTTLPTFYALLPVAEALGSQNGFFVMDLNINDNSDDSVAAGYGVYDGQTNALNTMVLFNYADTGKDAATFPMPSGVTKATLLVRLLTAASLIEKFNISWAGKTFEGVGDGIMVDSGYGPDQRILCDSGCENQAPSPGIVVVWLDSDDTFKEPTPSSTSSTLGPSCTKTNGNIALPKSPSHPDSLQMSLVIAFSIYVILYI</sequence>
<evidence type="ECO:0000313" key="2">
    <source>
        <dbReference type="Proteomes" id="UP000308199"/>
    </source>
</evidence>
<protein>
    <submittedName>
        <fullName evidence="1">Uncharacterized protein</fullName>
    </submittedName>
</protein>
<keyword evidence="2" id="KW-1185">Reference proteome</keyword>
<dbReference type="PANTHER" id="PTHR36183">
    <property type="entry name" value="BETA-GLUCURONIDASE"/>
    <property type="match status" value="1"/>
</dbReference>
<dbReference type="PANTHER" id="PTHR36183:SF2">
    <property type="entry name" value="BETA-GLUCURONIDASE C-TERMINAL DOMAIN-CONTAINING PROTEIN"/>
    <property type="match status" value="1"/>
</dbReference>
<accession>A0A4S4LK18</accession>
<name>A0A4S4LK18_9AGAM</name>
<dbReference type="OrthoDB" id="2796951at2759"/>
<dbReference type="Gene3D" id="3.20.20.80">
    <property type="entry name" value="Glycosidases"/>
    <property type="match status" value="1"/>
</dbReference>
<reference evidence="1 2" key="1">
    <citation type="submission" date="2019-02" db="EMBL/GenBank/DDBJ databases">
        <title>Genome sequencing of the rare red list fungi Phellinidium pouzarii.</title>
        <authorList>
            <person name="Buettner E."/>
            <person name="Kellner H."/>
        </authorList>
    </citation>
    <scope>NUCLEOTIDE SEQUENCE [LARGE SCALE GENOMIC DNA]</scope>
    <source>
        <strain evidence="1 2">DSM 108285</strain>
    </source>
</reference>
<dbReference type="Proteomes" id="UP000308199">
    <property type="component" value="Unassembled WGS sequence"/>
</dbReference>
<organism evidence="1 2">
    <name type="scientific">Phellinidium pouzarii</name>
    <dbReference type="NCBI Taxonomy" id="167371"/>
    <lineage>
        <taxon>Eukaryota</taxon>
        <taxon>Fungi</taxon>
        <taxon>Dikarya</taxon>
        <taxon>Basidiomycota</taxon>
        <taxon>Agaricomycotina</taxon>
        <taxon>Agaricomycetes</taxon>
        <taxon>Hymenochaetales</taxon>
        <taxon>Hymenochaetaceae</taxon>
        <taxon>Phellinidium</taxon>
    </lineage>
</organism>
<dbReference type="InterPro" id="IPR052974">
    <property type="entry name" value="GH79_Enzymes"/>
</dbReference>
<gene>
    <name evidence="1" type="ORF">EW145_g460</name>
</gene>
<comment type="caution">
    <text evidence="1">The sequence shown here is derived from an EMBL/GenBank/DDBJ whole genome shotgun (WGS) entry which is preliminary data.</text>
</comment>
<dbReference type="AlphaFoldDB" id="A0A4S4LK18"/>
<dbReference type="EMBL" id="SGPK01000009">
    <property type="protein sequence ID" value="THH11728.1"/>
    <property type="molecule type" value="Genomic_DNA"/>
</dbReference>
<evidence type="ECO:0000313" key="1">
    <source>
        <dbReference type="EMBL" id="THH11728.1"/>
    </source>
</evidence>